<evidence type="ECO:0000313" key="5">
    <source>
        <dbReference type="EMBL" id="MFC0349253.1"/>
    </source>
</evidence>
<dbReference type="EMBL" id="JBHLXJ010000005">
    <property type="protein sequence ID" value="MFC0349253.1"/>
    <property type="molecule type" value="Genomic_DNA"/>
</dbReference>
<dbReference type="Pfam" id="PF00392">
    <property type="entry name" value="GntR"/>
    <property type="match status" value="1"/>
</dbReference>
<organism evidence="5 6">
    <name type="scientific">Undibacterium danionis</name>
    <dbReference type="NCBI Taxonomy" id="1812100"/>
    <lineage>
        <taxon>Bacteria</taxon>
        <taxon>Pseudomonadati</taxon>
        <taxon>Pseudomonadota</taxon>
        <taxon>Betaproteobacteria</taxon>
        <taxon>Burkholderiales</taxon>
        <taxon>Oxalobacteraceae</taxon>
        <taxon>Undibacterium</taxon>
    </lineage>
</organism>
<keyword evidence="6" id="KW-1185">Reference proteome</keyword>
<dbReference type="Proteomes" id="UP001589844">
    <property type="component" value="Unassembled WGS sequence"/>
</dbReference>
<evidence type="ECO:0000259" key="4">
    <source>
        <dbReference type="PROSITE" id="PS50949"/>
    </source>
</evidence>
<evidence type="ECO:0000256" key="3">
    <source>
        <dbReference type="ARBA" id="ARBA00023163"/>
    </source>
</evidence>
<feature type="domain" description="HTH gntR-type" evidence="4">
    <location>
        <begin position="20"/>
        <end position="88"/>
    </location>
</feature>
<keyword evidence="2" id="KW-0238">DNA-binding</keyword>
<dbReference type="SUPFAM" id="SSF46785">
    <property type="entry name" value="Winged helix' DNA-binding domain"/>
    <property type="match status" value="1"/>
</dbReference>
<keyword evidence="1" id="KW-0805">Transcription regulation</keyword>
<dbReference type="RefSeq" id="WP_390210697.1">
    <property type="nucleotide sequence ID" value="NZ_JBHLXJ010000005.1"/>
</dbReference>
<gene>
    <name evidence="5" type="ORF">ACFFJH_05505</name>
</gene>
<evidence type="ECO:0000256" key="2">
    <source>
        <dbReference type="ARBA" id="ARBA00023125"/>
    </source>
</evidence>
<evidence type="ECO:0000256" key="1">
    <source>
        <dbReference type="ARBA" id="ARBA00023015"/>
    </source>
</evidence>
<proteinExistence type="predicted"/>
<reference evidence="5 6" key="1">
    <citation type="submission" date="2024-09" db="EMBL/GenBank/DDBJ databases">
        <authorList>
            <person name="Sun Q."/>
            <person name="Mori K."/>
        </authorList>
    </citation>
    <scope>NUCLEOTIDE SEQUENCE [LARGE SCALE GENOMIC DNA]</scope>
    <source>
        <strain evidence="5 6">CCM 8677</strain>
    </source>
</reference>
<dbReference type="PANTHER" id="PTHR38445:SF7">
    <property type="entry name" value="GNTR-FAMILY TRANSCRIPTIONAL REGULATOR"/>
    <property type="match status" value="1"/>
</dbReference>
<sequence length="138" mass="15342">MAINRDLPPDIFQIATGSSEPIYRQMVEQLRRQILGGQIVAGDAMPSVREVATALGVNPMTVSKAYSLLESDAWLARRRGLGMVVAERESHFALTESRLELIRPSLERVALESQQLKLPAEDVLQMFSDILMQDTDSS</sequence>
<evidence type="ECO:0000313" key="6">
    <source>
        <dbReference type="Proteomes" id="UP001589844"/>
    </source>
</evidence>
<protein>
    <submittedName>
        <fullName evidence="5">GntR family transcriptional regulator</fullName>
    </submittedName>
</protein>
<name>A0ABV6ICF6_9BURK</name>
<dbReference type="InterPro" id="IPR036390">
    <property type="entry name" value="WH_DNA-bd_sf"/>
</dbReference>
<dbReference type="Gene3D" id="1.10.10.10">
    <property type="entry name" value="Winged helix-like DNA-binding domain superfamily/Winged helix DNA-binding domain"/>
    <property type="match status" value="1"/>
</dbReference>
<dbReference type="InterPro" id="IPR000524">
    <property type="entry name" value="Tscrpt_reg_HTH_GntR"/>
</dbReference>
<dbReference type="CDD" id="cd07377">
    <property type="entry name" value="WHTH_GntR"/>
    <property type="match status" value="1"/>
</dbReference>
<dbReference type="PANTHER" id="PTHR38445">
    <property type="entry name" value="HTH-TYPE TRANSCRIPTIONAL REPRESSOR YTRA"/>
    <property type="match status" value="1"/>
</dbReference>
<dbReference type="PROSITE" id="PS50949">
    <property type="entry name" value="HTH_GNTR"/>
    <property type="match status" value="1"/>
</dbReference>
<keyword evidence="3" id="KW-0804">Transcription</keyword>
<accession>A0ABV6ICF6</accession>
<comment type="caution">
    <text evidence="5">The sequence shown here is derived from an EMBL/GenBank/DDBJ whole genome shotgun (WGS) entry which is preliminary data.</text>
</comment>
<dbReference type="InterPro" id="IPR036388">
    <property type="entry name" value="WH-like_DNA-bd_sf"/>
</dbReference>
<dbReference type="SMART" id="SM00345">
    <property type="entry name" value="HTH_GNTR"/>
    <property type="match status" value="1"/>
</dbReference>